<sequence length="108" mass="11772">MIFFTIQQIKPSWSELFVVAISDVLSGLHVVDIVAMRLGDYGSCPLMIKTMVGCVHKVVHSMRPHQVTQICFDNNISSHTVLKSSLLNSAAGADCPNTAGDLSRSVQR</sequence>
<reference evidence="1 2" key="1">
    <citation type="submission" date="2019-07" db="EMBL/GenBank/DDBJ databases">
        <authorList>
            <person name="Jastrzebski P J."/>
            <person name="Paukszto L."/>
            <person name="Jastrzebski P J."/>
        </authorList>
    </citation>
    <scope>NUCLEOTIDE SEQUENCE [LARGE SCALE GENOMIC DNA]</scope>
    <source>
        <strain evidence="1 2">WMS-il1</strain>
    </source>
</reference>
<name>A0A564Z6P3_HYMDI</name>
<dbReference type="EMBL" id="CABIJS010000688">
    <property type="protein sequence ID" value="VUZ55120.1"/>
    <property type="molecule type" value="Genomic_DNA"/>
</dbReference>
<organism evidence="1 2">
    <name type="scientific">Hymenolepis diminuta</name>
    <name type="common">Rat tapeworm</name>
    <dbReference type="NCBI Taxonomy" id="6216"/>
    <lineage>
        <taxon>Eukaryota</taxon>
        <taxon>Metazoa</taxon>
        <taxon>Spiralia</taxon>
        <taxon>Lophotrochozoa</taxon>
        <taxon>Platyhelminthes</taxon>
        <taxon>Cestoda</taxon>
        <taxon>Eucestoda</taxon>
        <taxon>Cyclophyllidea</taxon>
        <taxon>Hymenolepididae</taxon>
        <taxon>Hymenolepis</taxon>
    </lineage>
</organism>
<protein>
    <submittedName>
        <fullName evidence="1">Uncharacterized protein</fullName>
    </submittedName>
</protein>
<dbReference type="Proteomes" id="UP000321570">
    <property type="component" value="Unassembled WGS sequence"/>
</dbReference>
<keyword evidence="2" id="KW-1185">Reference proteome</keyword>
<evidence type="ECO:0000313" key="2">
    <source>
        <dbReference type="Proteomes" id="UP000321570"/>
    </source>
</evidence>
<evidence type="ECO:0000313" key="1">
    <source>
        <dbReference type="EMBL" id="VUZ55120.1"/>
    </source>
</evidence>
<accession>A0A564Z6P3</accession>
<proteinExistence type="predicted"/>
<gene>
    <name evidence="1" type="ORF">WMSIL1_LOCUS13041</name>
</gene>
<dbReference type="AlphaFoldDB" id="A0A564Z6P3"/>